<reference evidence="3" key="2">
    <citation type="submission" date="2024-02" db="EMBL/GenBank/DDBJ databases">
        <title>Comparative genomics of Cryptococcus and Kwoniella reveals pathogenesis evolution and contrasting modes of karyotype evolution via chromosome fusion or intercentromeric recombination.</title>
        <authorList>
            <person name="Coelho M.A."/>
            <person name="David-Palma M."/>
            <person name="Shea T."/>
            <person name="Bowers K."/>
            <person name="McGinley-Smith S."/>
            <person name="Mohammad A.W."/>
            <person name="Gnirke A."/>
            <person name="Yurkov A.M."/>
            <person name="Nowrousian M."/>
            <person name="Sun S."/>
            <person name="Cuomo C.A."/>
            <person name="Heitman J."/>
        </authorList>
    </citation>
    <scope>NUCLEOTIDE SEQUENCE</scope>
    <source>
        <strain evidence="3">CBS 10117</strain>
    </source>
</reference>
<feature type="signal peptide" evidence="1">
    <location>
        <begin position="1"/>
        <end position="21"/>
    </location>
</feature>
<dbReference type="RefSeq" id="XP_018258954.2">
    <property type="nucleotide sequence ID" value="XM_018411753.2"/>
</dbReference>
<dbReference type="InterPro" id="IPR048661">
    <property type="entry name" value="CPL1-like"/>
</dbReference>
<gene>
    <name evidence="3" type="ORF">I303_106864</name>
</gene>
<reference evidence="3" key="1">
    <citation type="submission" date="2013-07" db="EMBL/GenBank/DDBJ databases">
        <authorList>
            <consortium name="The Broad Institute Genome Sequencing Platform"/>
            <person name="Cuomo C."/>
            <person name="Litvintseva A."/>
            <person name="Chen Y."/>
            <person name="Heitman J."/>
            <person name="Sun S."/>
            <person name="Springer D."/>
            <person name="Dromer F."/>
            <person name="Young S.K."/>
            <person name="Zeng Q."/>
            <person name="Gargeya S."/>
            <person name="Fitzgerald M."/>
            <person name="Abouelleil A."/>
            <person name="Alvarado L."/>
            <person name="Berlin A.M."/>
            <person name="Chapman S.B."/>
            <person name="Dewar J."/>
            <person name="Goldberg J."/>
            <person name="Griggs A."/>
            <person name="Gujja S."/>
            <person name="Hansen M."/>
            <person name="Howarth C."/>
            <person name="Imamovic A."/>
            <person name="Larimer J."/>
            <person name="McCowan C."/>
            <person name="Murphy C."/>
            <person name="Pearson M."/>
            <person name="Priest M."/>
            <person name="Roberts A."/>
            <person name="Saif S."/>
            <person name="Shea T."/>
            <person name="Sykes S."/>
            <person name="Wortman J."/>
            <person name="Nusbaum C."/>
            <person name="Birren B."/>
        </authorList>
    </citation>
    <scope>NUCLEOTIDE SEQUENCE</scope>
    <source>
        <strain evidence="3">CBS 10117</strain>
    </source>
</reference>
<proteinExistence type="predicted"/>
<evidence type="ECO:0000313" key="4">
    <source>
        <dbReference type="Proteomes" id="UP000078595"/>
    </source>
</evidence>
<protein>
    <recommendedName>
        <fullName evidence="2">Protein CPL1-like domain-containing protein</fullName>
    </recommendedName>
</protein>
<dbReference type="PANTHER" id="PTHR35192:SF2">
    <property type="entry name" value="APPLE DOMAIN-CONTAINING PROTEIN"/>
    <property type="match status" value="1"/>
</dbReference>
<dbReference type="Proteomes" id="UP000078595">
    <property type="component" value="Chromosome 8"/>
</dbReference>
<evidence type="ECO:0000259" key="2">
    <source>
        <dbReference type="Pfam" id="PF21671"/>
    </source>
</evidence>
<accession>A0AAJ8KVB6</accession>
<evidence type="ECO:0000256" key="1">
    <source>
        <dbReference type="SAM" id="SignalP"/>
    </source>
</evidence>
<dbReference type="PANTHER" id="PTHR35192">
    <property type="entry name" value="PROTEIN, PUTATIVE-RELATED"/>
    <property type="match status" value="1"/>
</dbReference>
<dbReference type="AlphaFoldDB" id="A0AAJ8KVB6"/>
<sequence length="318" mass="33839">MFALIAPAILTLLVSCRTAAAAPSPVFVGCISTYTPGAFVSDFTQTSAYNCAVYCNNRLDGPYTYSGYVPQYQTGSTTVQLCACSNEAPDAQDYAVSPESDGSAVCADNQANVMATDSSYTFNTCVNTNALWPPADAFPEDAYRAGLLDTPEECLATCKQYPVAAIQPDTIKNQYNCFCGSDTSFTYTSTGACQEYQYFTYQHTANTAVSSQFAKRQLKERMLRLQGDKHALCPGGLTACKVSGAEDSFECIDTSSELESCGGCAHGAFNANQTSFGFDCTRLEGVAAGAVTCSRGKCESYKCLPEFRLAANGTCIAA</sequence>
<organism evidence="3 4">
    <name type="scientific">Kwoniella dejecticola CBS 10117</name>
    <dbReference type="NCBI Taxonomy" id="1296121"/>
    <lineage>
        <taxon>Eukaryota</taxon>
        <taxon>Fungi</taxon>
        <taxon>Dikarya</taxon>
        <taxon>Basidiomycota</taxon>
        <taxon>Agaricomycotina</taxon>
        <taxon>Tremellomycetes</taxon>
        <taxon>Tremellales</taxon>
        <taxon>Cryptococcaceae</taxon>
        <taxon>Kwoniella</taxon>
    </lineage>
</organism>
<dbReference type="GeneID" id="28972194"/>
<dbReference type="EMBL" id="CP144537">
    <property type="protein sequence ID" value="WWC64255.1"/>
    <property type="molecule type" value="Genomic_DNA"/>
</dbReference>
<dbReference type="KEGG" id="kdj:28972194"/>
<evidence type="ECO:0000313" key="3">
    <source>
        <dbReference type="EMBL" id="WWC64255.1"/>
    </source>
</evidence>
<feature type="chain" id="PRO_5042556882" description="Protein CPL1-like domain-containing protein" evidence="1">
    <location>
        <begin position="22"/>
        <end position="318"/>
    </location>
</feature>
<feature type="domain" description="Protein CPL1-like" evidence="2">
    <location>
        <begin position="249"/>
        <end position="315"/>
    </location>
</feature>
<dbReference type="InterPro" id="IPR038955">
    <property type="entry name" value="PriA/CPL1_fungi"/>
</dbReference>
<keyword evidence="4" id="KW-1185">Reference proteome</keyword>
<dbReference type="Pfam" id="PF21671">
    <property type="entry name" value="CPL1-like"/>
    <property type="match status" value="1"/>
</dbReference>
<name>A0AAJ8KVB6_9TREE</name>
<keyword evidence="1" id="KW-0732">Signal</keyword>